<dbReference type="CDD" id="cd03139">
    <property type="entry name" value="GATase1_PfpI_2"/>
    <property type="match status" value="1"/>
</dbReference>
<sequence length="215" mass="23101">MSSSPLNVAVLIYDGVELVDMNGPVDVFYHASLFTNNRYNIFTIAETPDAVGSEGGIVTIVPKYAFTSEHPTPDIVIIPGQLNANGVPIVASDAVVNWIKTVAGNNATILAVCVGIYHVAKSGLLNGKKATTHYMAINQFHIDYPEIQIIKNVRYVEDGQFVTTAGISSGIDGALYLIEKNDGADMAQQVADLMIYNRAAPLPPYTILPPYYPAG</sequence>
<dbReference type="Gene3D" id="3.40.50.880">
    <property type="match status" value="1"/>
</dbReference>
<dbReference type="KEGG" id="fln:FLA_2629"/>
<dbReference type="SUPFAM" id="SSF52317">
    <property type="entry name" value="Class I glutamine amidotransferase-like"/>
    <property type="match status" value="1"/>
</dbReference>
<dbReference type="Pfam" id="PF01965">
    <property type="entry name" value="DJ-1_PfpI"/>
    <property type="match status" value="1"/>
</dbReference>
<evidence type="ECO:0000259" key="1">
    <source>
        <dbReference type="Pfam" id="PF01965"/>
    </source>
</evidence>
<reference evidence="3" key="1">
    <citation type="submission" date="2017-01" db="EMBL/GenBank/DDBJ databases">
        <authorList>
            <person name="Varghese N."/>
            <person name="Submissions S."/>
        </authorList>
    </citation>
    <scope>NUCLEOTIDE SEQUENCE [LARGE SCALE GENOMIC DNA]</scope>
    <source>
        <strain evidence="3">DSM 21054</strain>
    </source>
</reference>
<dbReference type="AlphaFoldDB" id="A0A173MGK1"/>
<dbReference type="InterPro" id="IPR052158">
    <property type="entry name" value="INH-QAR"/>
</dbReference>
<dbReference type="InterPro" id="IPR029062">
    <property type="entry name" value="Class_I_gatase-like"/>
</dbReference>
<dbReference type="Proteomes" id="UP000186917">
    <property type="component" value="Unassembled WGS sequence"/>
</dbReference>
<dbReference type="RefSeq" id="WP_076380890.1">
    <property type="nucleotide sequence ID" value="NZ_AP017422.1"/>
</dbReference>
<name>A0A173MGK1_9BACT</name>
<dbReference type="STRING" id="477680.SAMN05421788_107271"/>
<gene>
    <name evidence="2" type="ORF">SAMN05421788_107271</name>
</gene>
<evidence type="ECO:0000313" key="3">
    <source>
        <dbReference type="Proteomes" id="UP000186917"/>
    </source>
</evidence>
<dbReference type="OrthoDB" id="6382410at2"/>
<evidence type="ECO:0000313" key="2">
    <source>
        <dbReference type="EMBL" id="SIT27574.1"/>
    </source>
</evidence>
<accession>A0A173MGK1</accession>
<keyword evidence="3" id="KW-1185">Reference proteome</keyword>
<protein>
    <submittedName>
        <fullName evidence="2">DJ-1/PfpI family protein</fullName>
    </submittedName>
</protein>
<feature type="domain" description="DJ-1/PfpI" evidence="1">
    <location>
        <begin position="8"/>
        <end position="179"/>
    </location>
</feature>
<dbReference type="PANTHER" id="PTHR43130">
    <property type="entry name" value="ARAC-FAMILY TRANSCRIPTIONAL REGULATOR"/>
    <property type="match status" value="1"/>
</dbReference>
<dbReference type="PANTHER" id="PTHR43130:SF3">
    <property type="entry name" value="HTH-TYPE TRANSCRIPTIONAL REGULATOR RV1931C"/>
    <property type="match status" value="1"/>
</dbReference>
<organism evidence="2 3">
    <name type="scientific">Filimonas lacunae</name>
    <dbReference type="NCBI Taxonomy" id="477680"/>
    <lineage>
        <taxon>Bacteria</taxon>
        <taxon>Pseudomonadati</taxon>
        <taxon>Bacteroidota</taxon>
        <taxon>Chitinophagia</taxon>
        <taxon>Chitinophagales</taxon>
        <taxon>Chitinophagaceae</taxon>
        <taxon>Filimonas</taxon>
    </lineage>
</organism>
<dbReference type="GO" id="GO:0006355">
    <property type="term" value="P:regulation of DNA-templated transcription"/>
    <property type="evidence" value="ECO:0007669"/>
    <property type="project" value="TreeGrafter"/>
</dbReference>
<dbReference type="EMBL" id="FTOR01000007">
    <property type="protein sequence ID" value="SIT27574.1"/>
    <property type="molecule type" value="Genomic_DNA"/>
</dbReference>
<proteinExistence type="predicted"/>
<dbReference type="InterPro" id="IPR002818">
    <property type="entry name" value="DJ-1/PfpI"/>
</dbReference>